<dbReference type="PANTHER" id="PTHR43788">
    <property type="entry name" value="DNA2/NAM7 HELICASE FAMILY MEMBER"/>
    <property type="match status" value="1"/>
</dbReference>
<dbReference type="Pfam" id="PF14490">
    <property type="entry name" value="HHH_RecD2"/>
    <property type="match status" value="1"/>
</dbReference>
<dbReference type="EMBL" id="FQVH01000046">
    <property type="protein sequence ID" value="SHF79789.1"/>
    <property type="molecule type" value="Genomic_DNA"/>
</dbReference>
<dbReference type="HAMAP" id="MF_01488">
    <property type="entry name" value="RecD2"/>
    <property type="match status" value="1"/>
</dbReference>
<organism evidence="5 6">
    <name type="scientific">Caldanaerobius fijiensis DSM 17918</name>
    <dbReference type="NCBI Taxonomy" id="1121256"/>
    <lineage>
        <taxon>Bacteria</taxon>
        <taxon>Bacillati</taxon>
        <taxon>Bacillota</taxon>
        <taxon>Clostridia</taxon>
        <taxon>Thermoanaerobacterales</taxon>
        <taxon>Thermoanaerobacteraceae</taxon>
        <taxon>Caldanaerobius</taxon>
    </lineage>
</organism>
<dbReference type="InterPro" id="IPR055446">
    <property type="entry name" value="RecD2_N_OB"/>
</dbReference>
<dbReference type="Pfam" id="PF18335">
    <property type="entry name" value="SH3_13"/>
    <property type="match status" value="1"/>
</dbReference>
<dbReference type="STRING" id="1121256.SAMN02746089_02567"/>
<dbReference type="InterPro" id="IPR003593">
    <property type="entry name" value="AAA+_ATPase"/>
</dbReference>
<dbReference type="SUPFAM" id="SSF52540">
    <property type="entry name" value="P-loop containing nucleoside triphosphate hydrolases"/>
    <property type="match status" value="2"/>
</dbReference>
<evidence type="ECO:0000313" key="5">
    <source>
        <dbReference type="EMBL" id="SHF79789.1"/>
    </source>
</evidence>
<dbReference type="GO" id="GO:0017116">
    <property type="term" value="F:single-stranded DNA helicase activity"/>
    <property type="evidence" value="ECO:0007669"/>
    <property type="project" value="TreeGrafter"/>
</dbReference>
<dbReference type="InterPro" id="IPR027417">
    <property type="entry name" value="P-loop_NTPase"/>
</dbReference>
<dbReference type="SUPFAM" id="SSF47781">
    <property type="entry name" value="RuvA domain 2-like"/>
    <property type="match status" value="1"/>
</dbReference>
<keyword evidence="6" id="KW-1185">Reference proteome</keyword>
<dbReference type="CDD" id="cd17933">
    <property type="entry name" value="DEXSc_RecD-like"/>
    <property type="match status" value="1"/>
</dbReference>
<proteinExistence type="inferred from homology"/>
<dbReference type="Gene3D" id="1.10.10.2220">
    <property type="match status" value="1"/>
</dbReference>
<evidence type="ECO:0000256" key="2">
    <source>
        <dbReference type="ARBA" id="ARBA00022840"/>
    </source>
</evidence>
<keyword evidence="2 3" id="KW-0067">ATP-binding</keyword>
<evidence type="ECO:0000256" key="3">
    <source>
        <dbReference type="HAMAP-Rule" id="MF_01488"/>
    </source>
</evidence>
<dbReference type="Pfam" id="PF13245">
    <property type="entry name" value="AAA_19"/>
    <property type="match status" value="1"/>
</dbReference>
<dbReference type="AlphaFoldDB" id="A0A1M5EKL8"/>
<dbReference type="PANTHER" id="PTHR43788:SF6">
    <property type="entry name" value="DNA HELICASE B"/>
    <property type="match status" value="1"/>
</dbReference>
<comment type="similarity">
    <text evidence="3">Belongs to the RecD family. RecD2 subfamily.</text>
</comment>
<dbReference type="GO" id="GO:0005524">
    <property type="term" value="F:ATP binding"/>
    <property type="evidence" value="ECO:0007669"/>
    <property type="project" value="UniProtKB-UniRule"/>
</dbReference>
<dbReference type="SMART" id="SM00382">
    <property type="entry name" value="AAA"/>
    <property type="match status" value="1"/>
</dbReference>
<keyword evidence="3" id="KW-0347">Helicase</keyword>
<dbReference type="InterPro" id="IPR029493">
    <property type="entry name" value="RecD2-like_HHH"/>
</dbReference>
<dbReference type="InterPro" id="IPR006345">
    <property type="entry name" value="RecD2"/>
</dbReference>
<keyword evidence="3" id="KW-0413">Isomerase</keyword>
<dbReference type="Gene3D" id="3.40.50.300">
    <property type="entry name" value="P-loop containing nucleotide triphosphate hydrolases"/>
    <property type="match status" value="2"/>
</dbReference>
<keyword evidence="3" id="KW-0378">Hydrolase</keyword>
<evidence type="ECO:0000256" key="1">
    <source>
        <dbReference type="ARBA" id="ARBA00022741"/>
    </source>
</evidence>
<dbReference type="GO" id="GO:0003677">
    <property type="term" value="F:DNA binding"/>
    <property type="evidence" value="ECO:0007669"/>
    <property type="project" value="UniProtKB-UniRule"/>
</dbReference>
<dbReference type="Gene3D" id="2.30.30.940">
    <property type="match status" value="1"/>
</dbReference>
<dbReference type="NCBIfam" id="TIGR01448">
    <property type="entry name" value="recD_rel"/>
    <property type="match status" value="1"/>
</dbReference>
<dbReference type="Pfam" id="PF13538">
    <property type="entry name" value="UvrD_C_2"/>
    <property type="match status" value="1"/>
</dbReference>
<dbReference type="RefSeq" id="WP_084111318.1">
    <property type="nucleotide sequence ID" value="NZ_FQVH01000046.1"/>
</dbReference>
<dbReference type="Pfam" id="PF23139">
    <property type="entry name" value="OB_YrrC"/>
    <property type="match status" value="1"/>
</dbReference>
<sequence length="722" mass="81245">MDELVCIENCVVSRIIFASERKDFVVVRAEAGTEAFTAILDRPCMEGERLRLFGRWVIHKKYGRQFKADLAERPKDLSLDEIEIFLQNIKHIGPVRARRIVKMFGTDTVNVIENNPDKLRLAGIPEQAIEAVKQEVTNNKIFRDVKMRLLPLGLSLTTIKKAFDTYGVKCMEVITTNPYRLADDIRGIGFLKADEIAEAVGIPFDSDFRIQAGIKYVLSQEEQNGHVYYPYGSLLKETMEVLSKDGRQLELEKIIQNIPNTNGVIIEDDRVYSKRLYEQEKYIACKLIELANKQLRPVKDVDKILQKLQKENGIIYAEKQVQAVRKSLSNNVSVITGGPGTGKTTVIKAIISVLKENEMTFALAAPTGKAAKRMSEATGEEAMTVHRLLEATFDKETKTSYFARNEENPIDADAVIIDESSMLDNSLTYHLLKAIKNRVIFVGDVDQLPSVGAGNILKDMILSGMIPVTKLEVVFRQKDTSSIITNAHLINSGRMPVFNSDDFKFTEAETADEIINEYLNLLKSGLSIFDVQILSPMYNGPLGVKELNRRVQELVNPPKPGKKELALGSTVFRVGDKVMQTANNYELDIFNGDTGIIRDITEEDETISVIVQFDDRLVKISGEDIQDLILAYAITVHKSQGSEYHTVLMALSTGHYIMLKRNLIYTGVTRAKKNVHIFGSKKAIGIAVRTVDASKRYTWLKERLQERVFAEMMYQRSVGGQT</sequence>
<comment type="function">
    <text evidence="3">DNA-dependent ATPase and ATP-dependent 5'-3' DNA helicase. Has no activity on blunt DNA or DNA with 3'-overhangs, requires at least 10 bases of 5'-ssDNA for helicase activity.</text>
</comment>
<dbReference type="InterPro" id="IPR050534">
    <property type="entry name" value="Coronavir_polyprotein_1ab"/>
</dbReference>
<dbReference type="GO" id="GO:0043139">
    <property type="term" value="F:5'-3' DNA helicase activity"/>
    <property type="evidence" value="ECO:0007669"/>
    <property type="project" value="UniProtKB-UniRule"/>
</dbReference>
<dbReference type="OrthoDB" id="9803432at2"/>
<accession>A0A1M5EKL8</accession>
<feature type="binding site" evidence="3">
    <location>
        <begin position="340"/>
        <end position="344"/>
    </location>
    <ligand>
        <name>ATP</name>
        <dbReference type="ChEBI" id="CHEBI:30616"/>
    </ligand>
</feature>
<dbReference type="InterPro" id="IPR010994">
    <property type="entry name" value="RuvA_2-like"/>
</dbReference>
<name>A0A1M5EKL8_9THEO</name>
<keyword evidence="3" id="KW-0238">DNA-binding</keyword>
<dbReference type="InterPro" id="IPR041451">
    <property type="entry name" value="RecD2_SH13"/>
</dbReference>
<comment type="catalytic activity">
    <reaction evidence="3">
        <text>ATP + H2O = ADP + phosphate + H(+)</text>
        <dbReference type="Rhea" id="RHEA:13065"/>
        <dbReference type="ChEBI" id="CHEBI:15377"/>
        <dbReference type="ChEBI" id="CHEBI:15378"/>
        <dbReference type="ChEBI" id="CHEBI:30616"/>
        <dbReference type="ChEBI" id="CHEBI:43474"/>
        <dbReference type="ChEBI" id="CHEBI:456216"/>
        <dbReference type="EC" id="5.6.2.3"/>
    </reaction>
</comment>
<gene>
    <name evidence="3" type="primary">recD2</name>
    <name evidence="5" type="ORF">SAMN02746089_02567</name>
</gene>
<evidence type="ECO:0000259" key="4">
    <source>
        <dbReference type="SMART" id="SM00382"/>
    </source>
</evidence>
<dbReference type="EC" id="5.6.2.3" evidence="3"/>
<dbReference type="GO" id="GO:0009338">
    <property type="term" value="C:exodeoxyribonuclease V complex"/>
    <property type="evidence" value="ECO:0007669"/>
    <property type="project" value="TreeGrafter"/>
</dbReference>
<reference evidence="5 6" key="1">
    <citation type="submission" date="2016-11" db="EMBL/GenBank/DDBJ databases">
        <authorList>
            <person name="Jaros S."/>
            <person name="Januszkiewicz K."/>
            <person name="Wedrychowicz H."/>
        </authorList>
    </citation>
    <scope>NUCLEOTIDE SEQUENCE [LARGE SCALE GENOMIC DNA]</scope>
    <source>
        <strain evidence="5 6">DSM 17918</strain>
    </source>
</reference>
<dbReference type="Proteomes" id="UP000184088">
    <property type="component" value="Unassembled WGS sequence"/>
</dbReference>
<protein>
    <recommendedName>
        <fullName evidence="3">ATP-dependent RecD2 DNA helicase</fullName>
        <ecNumber evidence="3">5.6.2.3</ecNumber>
    </recommendedName>
    <alternativeName>
        <fullName evidence="3">DNA 5'-3' helicase subunit RecD2</fullName>
    </alternativeName>
</protein>
<keyword evidence="1 3" id="KW-0547">Nucleotide-binding</keyword>
<dbReference type="GO" id="GO:0016887">
    <property type="term" value="F:ATP hydrolysis activity"/>
    <property type="evidence" value="ECO:0007669"/>
    <property type="project" value="RHEA"/>
</dbReference>
<dbReference type="CDD" id="cd18809">
    <property type="entry name" value="SF1_C_RecD"/>
    <property type="match status" value="1"/>
</dbReference>
<evidence type="ECO:0000313" key="6">
    <source>
        <dbReference type="Proteomes" id="UP000184088"/>
    </source>
</evidence>
<dbReference type="InterPro" id="IPR027785">
    <property type="entry name" value="UvrD-like_helicase_C"/>
</dbReference>
<dbReference type="GO" id="GO:0006310">
    <property type="term" value="P:DNA recombination"/>
    <property type="evidence" value="ECO:0007669"/>
    <property type="project" value="InterPro"/>
</dbReference>
<feature type="domain" description="AAA+ ATPase" evidence="4">
    <location>
        <begin position="329"/>
        <end position="472"/>
    </location>
</feature>